<reference evidence="2" key="1">
    <citation type="journal article" date="2014" name="Int. J. Syst. Evol. Microbiol.">
        <title>Complete genome sequence of Corynebacterium casei LMG S-19264T (=DSM 44701T), isolated from a smear-ripened cheese.</title>
        <authorList>
            <consortium name="US DOE Joint Genome Institute (JGI-PGF)"/>
            <person name="Walter F."/>
            <person name="Albersmeier A."/>
            <person name="Kalinowski J."/>
            <person name="Ruckert C."/>
        </authorList>
    </citation>
    <scope>NUCLEOTIDE SEQUENCE</scope>
    <source>
        <strain evidence="2">CGMCC 1.15762</strain>
    </source>
</reference>
<sequence>MTVSLFLACGWAVAANLMAMLPSKDNQWTRAYILIAIGIPILGYVTWQNGPWVGLVVMIAGISVLRWPVRYLLRWVRARLFRNRPSRANRTGA</sequence>
<keyword evidence="1" id="KW-1133">Transmembrane helix</keyword>
<dbReference type="RefSeq" id="WP_188788876.1">
    <property type="nucleotide sequence ID" value="NZ_BMJV01000001.1"/>
</dbReference>
<evidence type="ECO:0000313" key="3">
    <source>
        <dbReference type="Proteomes" id="UP000617145"/>
    </source>
</evidence>
<keyword evidence="1" id="KW-0472">Membrane</keyword>
<proteinExistence type="predicted"/>
<evidence type="ECO:0008006" key="4">
    <source>
        <dbReference type="Google" id="ProtNLM"/>
    </source>
</evidence>
<dbReference type="InterPro" id="IPR018919">
    <property type="entry name" value="DUF2484"/>
</dbReference>
<feature type="transmembrane region" description="Helical" evidence="1">
    <location>
        <begin position="52"/>
        <end position="69"/>
    </location>
</feature>
<evidence type="ECO:0000313" key="2">
    <source>
        <dbReference type="EMBL" id="GGG63724.1"/>
    </source>
</evidence>
<organism evidence="2 3">
    <name type="scientific">Salipiger pallidus</name>
    <dbReference type="NCBI Taxonomy" id="1775170"/>
    <lineage>
        <taxon>Bacteria</taxon>
        <taxon>Pseudomonadati</taxon>
        <taxon>Pseudomonadota</taxon>
        <taxon>Alphaproteobacteria</taxon>
        <taxon>Rhodobacterales</taxon>
        <taxon>Roseobacteraceae</taxon>
        <taxon>Salipiger</taxon>
    </lineage>
</organism>
<keyword evidence="1" id="KW-0812">Transmembrane</keyword>
<gene>
    <name evidence="2" type="ORF">GCM10011415_07740</name>
</gene>
<keyword evidence="3" id="KW-1185">Reference proteome</keyword>
<feature type="transmembrane region" description="Helical" evidence="1">
    <location>
        <begin position="29"/>
        <end position="47"/>
    </location>
</feature>
<dbReference type="Pfam" id="PF10658">
    <property type="entry name" value="DUF2484"/>
    <property type="match status" value="1"/>
</dbReference>
<dbReference type="AlphaFoldDB" id="A0A8J2ZHK3"/>
<dbReference type="Proteomes" id="UP000617145">
    <property type="component" value="Unassembled WGS sequence"/>
</dbReference>
<protein>
    <recommendedName>
        <fullName evidence="4">DUF2484 family protein</fullName>
    </recommendedName>
</protein>
<comment type="caution">
    <text evidence="2">The sequence shown here is derived from an EMBL/GenBank/DDBJ whole genome shotgun (WGS) entry which is preliminary data.</text>
</comment>
<dbReference type="EMBL" id="BMJV01000001">
    <property type="protein sequence ID" value="GGG63724.1"/>
    <property type="molecule type" value="Genomic_DNA"/>
</dbReference>
<reference evidence="2" key="2">
    <citation type="submission" date="2020-09" db="EMBL/GenBank/DDBJ databases">
        <authorList>
            <person name="Sun Q."/>
            <person name="Zhou Y."/>
        </authorList>
    </citation>
    <scope>NUCLEOTIDE SEQUENCE</scope>
    <source>
        <strain evidence="2">CGMCC 1.15762</strain>
    </source>
</reference>
<accession>A0A8J2ZHK3</accession>
<name>A0A8J2ZHK3_9RHOB</name>
<evidence type="ECO:0000256" key="1">
    <source>
        <dbReference type="SAM" id="Phobius"/>
    </source>
</evidence>